<organism evidence="1 2">
    <name type="scientific">Stephania japonica</name>
    <dbReference type="NCBI Taxonomy" id="461633"/>
    <lineage>
        <taxon>Eukaryota</taxon>
        <taxon>Viridiplantae</taxon>
        <taxon>Streptophyta</taxon>
        <taxon>Embryophyta</taxon>
        <taxon>Tracheophyta</taxon>
        <taxon>Spermatophyta</taxon>
        <taxon>Magnoliopsida</taxon>
        <taxon>Ranunculales</taxon>
        <taxon>Menispermaceae</taxon>
        <taxon>Menispermoideae</taxon>
        <taxon>Cissampelideae</taxon>
        <taxon>Stephania</taxon>
    </lineage>
</organism>
<dbReference type="Proteomes" id="UP001417504">
    <property type="component" value="Unassembled WGS sequence"/>
</dbReference>
<comment type="caution">
    <text evidence="1">The sequence shown here is derived from an EMBL/GenBank/DDBJ whole genome shotgun (WGS) entry which is preliminary data.</text>
</comment>
<dbReference type="AlphaFoldDB" id="A0AAP0F0V8"/>
<reference evidence="1 2" key="1">
    <citation type="submission" date="2024-01" db="EMBL/GenBank/DDBJ databases">
        <title>Genome assemblies of Stephania.</title>
        <authorList>
            <person name="Yang L."/>
        </authorList>
    </citation>
    <scope>NUCLEOTIDE SEQUENCE [LARGE SCALE GENOMIC DNA]</scope>
    <source>
        <strain evidence="1">QJT</strain>
        <tissue evidence="1">Leaf</tissue>
    </source>
</reference>
<protein>
    <submittedName>
        <fullName evidence="1">Uncharacterized protein</fullName>
    </submittedName>
</protein>
<keyword evidence="2" id="KW-1185">Reference proteome</keyword>
<evidence type="ECO:0000313" key="2">
    <source>
        <dbReference type="Proteomes" id="UP001417504"/>
    </source>
</evidence>
<accession>A0AAP0F0V8</accession>
<proteinExistence type="predicted"/>
<sequence>MIEMCLQIFRNNWCCLYRRSVEKKKMLIKNPKQKEQFEELYRHVTYDAVMKVGHLAYTSNSIRSKELLFCKATSVLYSSQEVSQAQR</sequence>
<dbReference type="EMBL" id="JBBNAE010000008">
    <property type="protein sequence ID" value="KAK9103281.1"/>
    <property type="molecule type" value="Genomic_DNA"/>
</dbReference>
<name>A0AAP0F0V8_9MAGN</name>
<evidence type="ECO:0000313" key="1">
    <source>
        <dbReference type="EMBL" id="KAK9103281.1"/>
    </source>
</evidence>
<gene>
    <name evidence="1" type="ORF">Sjap_020535</name>
</gene>